<comment type="caution">
    <text evidence="1">The sequence shown here is derived from an EMBL/GenBank/DDBJ whole genome shotgun (WGS) entry which is preliminary data.</text>
</comment>
<dbReference type="EMBL" id="NBIV01000001">
    <property type="protein sequence ID" value="PXF50013.1"/>
    <property type="molecule type" value="Genomic_DNA"/>
</dbReference>
<dbReference type="Proteomes" id="UP000247409">
    <property type="component" value="Unassembled WGS sequence"/>
</dbReference>
<keyword evidence="2" id="KW-1185">Reference proteome</keyword>
<name>A0A2V3J6S8_9FLOR</name>
<reference evidence="1 2" key="1">
    <citation type="journal article" date="2018" name="Mol. Biol. Evol.">
        <title>Analysis of the draft genome of the red seaweed Gracilariopsis chorda provides insights into genome size evolution in Rhodophyta.</title>
        <authorList>
            <person name="Lee J."/>
            <person name="Yang E.C."/>
            <person name="Graf L."/>
            <person name="Yang J.H."/>
            <person name="Qiu H."/>
            <person name="Zel Zion U."/>
            <person name="Chan C.X."/>
            <person name="Stephens T.G."/>
            <person name="Weber A.P.M."/>
            <person name="Boo G.H."/>
            <person name="Boo S.M."/>
            <person name="Kim K.M."/>
            <person name="Shin Y."/>
            <person name="Jung M."/>
            <person name="Lee S.J."/>
            <person name="Yim H.S."/>
            <person name="Lee J.H."/>
            <person name="Bhattacharya D."/>
            <person name="Yoon H.S."/>
        </authorList>
    </citation>
    <scope>NUCLEOTIDE SEQUENCE [LARGE SCALE GENOMIC DNA]</scope>
    <source>
        <strain evidence="1 2">SKKU-2015</strain>
        <tissue evidence="1">Whole body</tissue>
    </source>
</reference>
<protein>
    <submittedName>
        <fullName evidence="1">Uncharacterized protein</fullName>
    </submittedName>
</protein>
<evidence type="ECO:0000313" key="2">
    <source>
        <dbReference type="Proteomes" id="UP000247409"/>
    </source>
</evidence>
<sequence>MMLLSVHTALVPKPSPDANLKPRARPARISDKIDGVWRITKVLSVLGPTVTLYLYNKFYNLCEKHGPIMSARIQAAMRALESDSDSGMATGRLRSISQSKRHKENPYVLKIANEVIRITNVRLREKAVVSRIQMDDDQYELSRRHAASDVTRITSRVLEDVLSNGSGTILNENEKAAVRAMIKGSITQHHMDRSRHGNFLRVA</sequence>
<evidence type="ECO:0000313" key="1">
    <source>
        <dbReference type="EMBL" id="PXF50013.1"/>
    </source>
</evidence>
<organism evidence="1 2">
    <name type="scientific">Gracilariopsis chorda</name>
    <dbReference type="NCBI Taxonomy" id="448386"/>
    <lineage>
        <taxon>Eukaryota</taxon>
        <taxon>Rhodophyta</taxon>
        <taxon>Florideophyceae</taxon>
        <taxon>Rhodymeniophycidae</taxon>
        <taxon>Gracilariales</taxon>
        <taxon>Gracilariaceae</taxon>
        <taxon>Gracilariopsis</taxon>
    </lineage>
</organism>
<dbReference type="AlphaFoldDB" id="A0A2V3J6S8"/>
<gene>
    <name evidence="1" type="ORF">BWQ96_00173</name>
</gene>
<proteinExistence type="predicted"/>
<accession>A0A2V3J6S8</accession>